<feature type="compositionally biased region" description="Acidic residues" evidence="1">
    <location>
        <begin position="145"/>
        <end position="154"/>
    </location>
</feature>
<dbReference type="EMBL" id="JAUCMV010000004">
    <property type="protein sequence ID" value="KAK0406566.1"/>
    <property type="molecule type" value="Genomic_DNA"/>
</dbReference>
<keyword evidence="3" id="KW-0732">Signal</keyword>
<feature type="transmembrane region" description="Helical" evidence="2">
    <location>
        <begin position="61"/>
        <end position="93"/>
    </location>
</feature>
<sequence>MPNLELLFWTVFCTSALFSEAIYPQPATYELTQLQCERRCKSIFSFCRDKGRGYVCEGDDVLLATVIAAAVITGLLIPLFCISMCVCGVFAYVSYTIDDETTDLDDTDEERSSKIVKSSVSSNENCSSDTVRENKSGRREHSISEEADAVPDVV</sequence>
<feature type="region of interest" description="Disordered" evidence="1">
    <location>
        <begin position="103"/>
        <end position="154"/>
    </location>
</feature>
<evidence type="ECO:0000313" key="4">
    <source>
        <dbReference type="EMBL" id="KAK0406566.1"/>
    </source>
</evidence>
<feature type="compositionally biased region" description="Low complexity" evidence="1">
    <location>
        <begin position="115"/>
        <end position="128"/>
    </location>
</feature>
<evidence type="ECO:0000256" key="3">
    <source>
        <dbReference type="SAM" id="SignalP"/>
    </source>
</evidence>
<dbReference type="AlphaFoldDB" id="A0AA39HIM6"/>
<name>A0AA39HIM6_9BILA</name>
<keyword evidence="5" id="KW-1185">Reference proteome</keyword>
<dbReference type="Proteomes" id="UP001175271">
    <property type="component" value="Unassembled WGS sequence"/>
</dbReference>
<keyword evidence="2" id="KW-0812">Transmembrane</keyword>
<gene>
    <name evidence="4" type="ORF">QR680_018654</name>
</gene>
<reference evidence="4" key="1">
    <citation type="submission" date="2023-06" db="EMBL/GenBank/DDBJ databases">
        <title>Genomic analysis of the entomopathogenic nematode Steinernema hermaphroditum.</title>
        <authorList>
            <person name="Schwarz E.M."/>
            <person name="Heppert J.K."/>
            <person name="Baniya A."/>
            <person name="Schwartz H.T."/>
            <person name="Tan C.-H."/>
            <person name="Antoshechkin I."/>
            <person name="Sternberg P.W."/>
            <person name="Goodrich-Blair H."/>
            <person name="Dillman A.R."/>
        </authorList>
    </citation>
    <scope>NUCLEOTIDE SEQUENCE</scope>
    <source>
        <strain evidence="4">PS9179</strain>
        <tissue evidence="4">Whole animal</tissue>
    </source>
</reference>
<organism evidence="4 5">
    <name type="scientific">Steinernema hermaphroditum</name>
    <dbReference type="NCBI Taxonomy" id="289476"/>
    <lineage>
        <taxon>Eukaryota</taxon>
        <taxon>Metazoa</taxon>
        <taxon>Ecdysozoa</taxon>
        <taxon>Nematoda</taxon>
        <taxon>Chromadorea</taxon>
        <taxon>Rhabditida</taxon>
        <taxon>Tylenchina</taxon>
        <taxon>Panagrolaimomorpha</taxon>
        <taxon>Strongyloidoidea</taxon>
        <taxon>Steinernematidae</taxon>
        <taxon>Steinernema</taxon>
    </lineage>
</organism>
<feature type="chain" id="PRO_5041456451" evidence="3">
    <location>
        <begin position="22"/>
        <end position="154"/>
    </location>
</feature>
<keyword evidence="2" id="KW-0472">Membrane</keyword>
<keyword evidence="2" id="KW-1133">Transmembrane helix</keyword>
<evidence type="ECO:0000313" key="5">
    <source>
        <dbReference type="Proteomes" id="UP001175271"/>
    </source>
</evidence>
<accession>A0AA39HIM6</accession>
<evidence type="ECO:0000256" key="2">
    <source>
        <dbReference type="SAM" id="Phobius"/>
    </source>
</evidence>
<feature type="compositionally biased region" description="Basic and acidic residues" evidence="1">
    <location>
        <begin position="130"/>
        <end position="144"/>
    </location>
</feature>
<protein>
    <submittedName>
        <fullName evidence="4">Uncharacterized protein</fullName>
    </submittedName>
</protein>
<proteinExistence type="predicted"/>
<comment type="caution">
    <text evidence="4">The sequence shown here is derived from an EMBL/GenBank/DDBJ whole genome shotgun (WGS) entry which is preliminary data.</text>
</comment>
<evidence type="ECO:0000256" key="1">
    <source>
        <dbReference type="SAM" id="MobiDB-lite"/>
    </source>
</evidence>
<feature type="signal peptide" evidence="3">
    <location>
        <begin position="1"/>
        <end position="21"/>
    </location>
</feature>